<dbReference type="EMBL" id="BPLQ01008698">
    <property type="protein sequence ID" value="GIY38955.1"/>
    <property type="molecule type" value="Genomic_DNA"/>
</dbReference>
<dbReference type="Proteomes" id="UP001054837">
    <property type="component" value="Unassembled WGS sequence"/>
</dbReference>
<dbReference type="AlphaFoldDB" id="A0AAV4SY40"/>
<organism evidence="1 2">
    <name type="scientific">Caerostris darwini</name>
    <dbReference type="NCBI Taxonomy" id="1538125"/>
    <lineage>
        <taxon>Eukaryota</taxon>
        <taxon>Metazoa</taxon>
        <taxon>Ecdysozoa</taxon>
        <taxon>Arthropoda</taxon>
        <taxon>Chelicerata</taxon>
        <taxon>Arachnida</taxon>
        <taxon>Araneae</taxon>
        <taxon>Araneomorphae</taxon>
        <taxon>Entelegynae</taxon>
        <taxon>Araneoidea</taxon>
        <taxon>Araneidae</taxon>
        <taxon>Caerostris</taxon>
    </lineage>
</organism>
<name>A0AAV4SY40_9ARAC</name>
<keyword evidence="2" id="KW-1185">Reference proteome</keyword>
<evidence type="ECO:0000313" key="2">
    <source>
        <dbReference type="Proteomes" id="UP001054837"/>
    </source>
</evidence>
<comment type="caution">
    <text evidence="1">The sequence shown here is derived from an EMBL/GenBank/DDBJ whole genome shotgun (WGS) entry which is preliminary data.</text>
</comment>
<sequence>MNERRPEKAYLNACCQTSFRRMATHFGFGPGCRAHLHNASSDWRLDDDGWTDLHSCCILKWRVDDCVVWSSLCGAESPPLGLEDTPFSPPFPLTLRELPLSTMNECRPEKAYLNARCQTLFRGMAHALRVRARIHLHNASSNWPLDDDGWTDLRSCCVLLKWRVEGLCGVGS</sequence>
<accession>A0AAV4SY40</accession>
<reference evidence="1 2" key="1">
    <citation type="submission" date="2021-06" db="EMBL/GenBank/DDBJ databases">
        <title>Caerostris darwini draft genome.</title>
        <authorList>
            <person name="Kono N."/>
            <person name="Arakawa K."/>
        </authorList>
    </citation>
    <scope>NUCLEOTIDE SEQUENCE [LARGE SCALE GENOMIC DNA]</scope>
</reference>
<proteinExistence type="predicted"/>
<evidence type="ECO:0000313" key="1">
    <source>
        <dbReference type="EMBL" id="GIY38955.1"/>
    </source>
</evidence>
<gene>
    <name evidence="1" type="ORF">CDAR_412361</name>
</gene>
<protein>
    <submittedName>
        <fullName evidence="1">Uncharacterized protein</fullName>
    </submittedName>
</protein>